<accession>A0A6N3ADF4</accession>
<proteinExistence type="predicted"/>
<sequence length="179" mass="20775">MKRIKLFLIICGITICACGCNQNSNKGFSENSSEKDAIISIFGEYTSIKGTGIVQINEKEDENDRTYIYYLVKVPSLENYKNELKKEKSEQNQENILAKMYNEVQEDVTQEVISKIDKLYINKNVNKIRIEVGVVWPYGNHNYTKPGEKIVGSKIAYIKTFNFTRENYSEVLKQYRQND</sequence>
<evidence type="ECO:0000313" key="2">
    <source>
        <dbReference type="EMBL" id="VYT89571.1"/>
    </source>
</evidence>
<reference evidence="2" key="1">
    <citation type="submission" date="2019-11" db="EMBL/GenBank/DDBJ databases">
        <authorList>
            <person name="Feng L."/>
        </authorList>
    </citation>
    <scope>NUCLEOTIDE SEQUENCE</scope>
    <source>
        <strain evidence="2">IbartlettiiLFYP30</strain>
    </source>
</reference>
<evidence type="ECO:0000313" key="3">
    <source>
        <dbReference type="Proteomes" id="UP001299409"/>
    </source>
</evidence>
<protein>
    <recommendedName>
        <fullName evidence="4">Lipoprotein</fullName>
    </recommendedName>
</protein>
<gene>
    <name evidence="2" type="ORF">IBLFYP30_01259</name>
    <name evidence="1" type="ORF">LIP50_13695</name>
</gene>
<name>A0A6N3ADF4_9FIRM</name>
<reference evidence="1 3" key="2">
    <citation type="submission" date="2021-10" db="EMBL/GenBank/DDBJ databases">
        <title>Collection of gut derived symbiotic bacterial strains cultured from healthy donors.</title>
        <authorList>
            <person name="Lin H."/>
            <person name="Littmann E."/>
            <person name="Claire K."/>
            <person name="Pamer E."/>
        </authorList>
    </citation>
    <scope>NUCLEOTIDE SEQUENCE [LARGE SCALE GENOMIC DNA]</scope>
    <source>
        <strain evidence="1 3">MSK.17.68</strain>
    </source>
</reference>
<dbReference type="Proteomes" id="UP001299409">
    <property type="component" value="Unassembled WGS sequence"/>
</dbReference>
<organism evidence="2">
    <name type="scientific">Intestinibacter bartlettii</name>
    <dbReference type="NCBI Taxonomy" id="261299"/>
    <lineage>
        <taxon>Bacteria</taxon>
        <taxon>Bacillati</taxon>
        <taxon>Bacillota</taxon>
        <taxon>Clostridia</taxon>
        <taxon>Peptostreptococcales</taxon>
        <taxon>Peptostreptococcaceae</taxon>
        <taxon>Intestinibacter</taxon>
    </lineage>
</organism>
<dbReference type="GeneID" id="89565675"/>
<dbReference type="AlphaFoldDB" id="A0A6N3ADF4"/>
<evidence type="ECO:0000313" key="1">
    <source>
        <dbReference type="EMBL" id="MCB5447254.1"/>
    </source>
</evidence>
<dbReference type="EMBL" id="CACRUE010000022">
    <property type="protein sequence ID" value="VYT89571.1"/>
    <property type="molecule type" value="Genomic_DNA"/>
</dbReference>
<dbReference type="RefSeq" id="WP_022072085.1">
    <property type="nucleotide sequence ID" value="NZ_BAABXU010000001.1"/>
</dbReference>
<dbReference type="EMBL" id="JAJBMB010000018">
    <property type="protein sequence ID" value="MCB5447254.1"/>
    <property type="molecule type" value="Genomic_DNA"/>
</dbReference>
<evidence type="ECO:0008006" key="4">
    <source>
        <dbReference type="Google" id="ProtNLM"/>
    </source>
</evidence>
<dbReference type="PROSITE" id="PS51257">
    <property type="entry name" value="PROKAR_LIPOPROTEIN"/>
    <property type="match status" value="1"/>
</dbReference>
<keyword evidence="3" id="KW-1185">Reference proteome</keyword>